<comment type="caution">
    <text evidence="2">The sequence shown here is derived from an EMBL/GenBank/DDBJ whole genome shotgun (WGS) entry which is preliminary data.</text>
</comment>
<evidence type="ECO:0008006" key="4">
    <source>
        <dbReference type="Google" id="ProtNLM"/>
    </source>
</evidence>
<reference evidence="2" key="1">
    <citation type="submission" date="2022-04" db="EMBL/GenBank/DDBJ databases">
        <title>Lysobacter sp. CAU 1642 isolated from sea sand.</title>
        <authorList>
            <person name="Kim W."/>
        </authorList>
    </citation>
    <scope>NUCLEOTIDE SEQUENCE</scope>
    <source>
        <strain evidence="2">CAU 1642</strain>
    </source>
</reference>
<evidence type="ECO:0000313" key="3">
    <source>
        <dbReference type="Proteomes" id="UP001431449"/>
    </source>
</evidence>
<dbReference type="Proteomes" id="UP001431449">
    <property type="component" value="Unassembled WGS sequence"/>
</dbReference>
<evidence type="ECO:0000256" key="1">
    <source>
        <dbReference type="SAM" id="MobiDB-lite"/>
    </source>
</evidence>
<feature type="compositionally biased region" description="Basic and acidic residues" evidence="1">
    <location>
        <begin position="106"/>
        <end position="122"/>
    </location>
</feature>
<proteinExistence type="predicted"/>
<name>A0ABT0GKL8_9GAMM</name>
<dbReference type="EMBL" id="JALNMH010000013">
    <property type="protein sequence ID" value="MCK7595088.1"/>
    <property type="molecule type" value="Genomic_DNA"/>
</dbReference>
<feature type="region of interest" description="Disordered" evidence="1">
    <location>
        <begin position="97"/>
        <end position="122"/>
    </location>
</feature>
<keyword evidence="3" id="KW-1185">Reference proteome</keyword>
<protein>
    <recommendedName>
        <fullName evidence="4">Secreted protein</fullName>
    </recommendedName>
</protein>
<evidence type="ECO:0000313" key="2">
    <source>
        <dbReference type="EMBL" id="MCK7595088.1"/>
    </source>
</evidence>
<organism evidence="2 3">
    <name type="scientific">Pseudomarimonas salicorniae</name>
    <dbReference type="NCBI Taxonomy" id="2933270"/>
    <lineage>
        <taxon>Bacteria</taxon>
        <taxon>Pseudomonadati</taxon>
        <taxon>Pseudomonadota</taxon>
        <taxon>Gammaproteobacteria</taxon>
        <taxon>Lysobacterales</taxon>
        <taxon>Lysobacteraceae</taxon>
        <taxon>Pseudomarimonas</taxon>
    </lineage>
</organism>
<accession>A0ABT0GKL8</accession>
<gene>
    <name evidence="2" type="ORF">M0G41_15565</name>
</gene>
<dbReference type="RefSeq" id="WP_248210839.1">
    <property type="nucleotide sequence ID" value="NZ_JALNMH010000013.1"/>
</dbReference>
<sequence>MIWWFSAAALLALLLFKRALAPARPIPAARPRPRLPQQILHPGRLPGVRGDSLWRLRPDPHCDNTRGRLGQHVLAREAIDLGELGCDVTRCRCTWRPTPDRRRRREQREAEIEHSGEERRRA</sequence>